<dbReference type="GO" id="GO:0043565">
    <property type="term" value="F:sequence-specific DNA binding"/>
    <property type="evidence" value="ECO:0007669"/>
    <property type="project" value="InterPro"/>
</dbReference>
<dbReference type="InterPro" id="IPR018062">
    <property type="entry name" value="HTH_AraC-typ_CS"/>
</dbReference>
<dbReference type="Pfam" id="PF12833">
    <property type="entry name" value="HTH_18"/>
    <property type="match status" value="1"/>
</dbReference>
<dbReference type="PANTHER" id="PTHR43280:SF29">
    <property type="entry name" value="ARAC-FAMILY TRANSCRIPTIONAL REGULATOR"/>
    <property type="match status" value="1"/>
</dbReference>
<keyword evidence="4" id="KW-1133">Transmembrane helix</keyword>
<keyword evidence="3" id="KW-0804">Transcription</keyword>
<feature type="transmembrane region" description="Helical" evidence="4">
    <location>
        <begin position="143"/>
        <end position="165"/>
    </location>
</feature>
<feature type="transmembrane region" description="Helical" evidence="4">
    <location>
        <begin position="192"/>
        <end position="212"/>
    </location>
</feature>
<sequence>MTFKEPHVLEILFSSLSIGVGSFAMHLILDKVRQQAFYLPLLLLMLGLTIISASGFVFFAFEQGVINYIAVLAPCFLLLAPSLWFYTNGLVAVEPWRFKNTDIKHYVPALLSLVLSFTLLVAPSSTLQQMFFADEVENTVLTITISISIMFVLAVWFIQTTYYLFKLMNLTKRYHQQLKDVFCDLTDKKYKWLIYITVAMLANWIWGIASITLDEQNIAIVEPLWGQALCLITIWGFGYYGLKQQPGFANTYQQTEKRITNTTKTTESAPYQRSALTQENAIKIAEKIHYALQHERIYLDANLNLFKLAKHLNEPSQYVSQTLSQVMQTSFFECINNARVEAAKAMLLAGQGNVLEIAMSVGFNARSSFYKAFKRATGHTPSQFQKAHHS</sequence>
<dbReference type="InterPro" id="IPR009057">
    <property type="entry name" value="Homeodomain-like_sf"/>
</dbReference>
<protein>
    <submittedName>
        <fullName evidence="6">Helix-turn-helix transcriptional regulator</fullName>
    </submittedName>
</protein>
<proteinExistence type="predicted"/>
<evidence type="ECO:0000256" key="3">
    <source>
        <dbReference type="ARBA" id="ARBA00023163"/>
    </source>
</evidence>
<organism evidence="6 7">
    <name type="scientific">Pseudoalteromonas caenipelagi</name>
    <dbReference type="NCBI Taxonomy" id="2726988"/>
    <lineage>
        <taxon>Bacteria</taxon>
        <taxon>Pseudomonadati</taxon>
        <taxon>Pseudomonadota</taxon>
        <taxon>Gammaproteobacteria</taxon>
        <taxon>Alteromonadales</taxon>
        <taxon>Pseudoalteromonadaceae</taxon>
        <taxon>Pseudoalteromonas</taxon>
    </lineage>
</organism>
<dbReference type="AlphaFoldDB" id="A0A849VE68"/>
<dbReference type="PROSITE" id="PS00041">
    <property type="entry name" value="HTH_ARAC_FAMILY_1"/>
    <property type="match status" value="1"/>
</dbReference>
<gene>
    <name evidence="6" type="ORF">HG263_12885</name>
</gene>
<evidence type="ECO:0000256" key="4">
    <source>
        <dbReference type="SAM" id="Phobius"/>
    </source>
</evidence>
<dbReference type="InterPro" id="IPR020449">
    <property type="entry name" value="Tscrpt_reg_AraC-type_HTH"/>
</dbReference>
<evidence type="ECO:0000256" key="1">
    <source>
        <dbReference type="ARBA" id="ARBA00023015"/>
    </source>
</evidence>
<dbReference type="SMART" id="SM00342">
    <property type="entry name" value="HTH_ARAC"/>
    <property type="match status" value="1"/>
</dbReference>
<dbReference type="Gene3D" id="1.10.10.60">
    <property type="entry name" value="Homeodomain-like"/>
    <property type="match status" value="1"/>
</dbReference>
<keyword evidence="4" id="KW-0472">Membrane</keyword>
<dbReference type="PRINTS" id="PR00032">
    <property type="entry name" value="HTHARAC"/>
</dbReference>
<evidence type="ECO:0000256" key="2">
    <source>
        <dbReference type="ARBA" id="ARBA00023125"/>
    </source>
</evidence>
<keyword evidence="2" id="KW-0238">DNA-binding</keyword>
<dbReference type="EMBL" id="JABBPG010000005">
    <property type="protein sequence ID" value="NOU51425.1"/>
    <property type="molecule type" value="Genomic_DNA"/>
</dbReference>
<feature type="transmembrane region" description="Helical" evidence="4">
    <location>
        <begin position="65"/>
        <end position="86"/>
    </location>
</feature>
<feature type="transmembrane region" description="Helical" evidence="4">
    <location>
        <begin position="12"/>
        <end position="29"/>
    </location>
</feature>
<evidence type="ECO:0000259" key="5">
    <source>
        <dbReference type="PROSITE" id="PS01124"/>
    </source>
</evidence>
<dbReference type="PROSITE" id="PS01124">
    <property type="entry name" value="HTH_ARAC_FAMILY_2"/>
    <property type="match status" value="1"/>
</dbReference>
<evidence type="ECO:0000313" key="7">
    <source>
        <dbReference type="Proteomes" id="UP000586305"/>
    </source>
</evidence>
<dbReference type="InterPro" id="IPR018060">
    <property type="entry name" value="HTH_AraC"/>
</dbReference>
<feature type="transmembrane region" description="Helical" evidence="4">
    <location>
        <begin position="224"/>
        <end position="242"/>
    </location>
</feature>
<keyword evidence="4" id="KW-0812">Transmembrane</keyword>
<dbReference type="RefSeq" id="WP_171626492.1">
    <property type="nucleotide sequence ID" value="NZ_JABBPG010000005.1"/>
</dbReference>
<feature type="domain" description="HTH araC/xylS-type" evidence="5">
    <location>
        <begin position="282"/>
        <end position="387"/>
    </location>
</feature>
<accession>A0A849VE68</accession>
<dbReference type="Proteomes" id="UP000586305">
    <property type="component" value="Unassembled WGS sequence"/>
</dbReference>
<name>A0A849VE68_9GAMM</name>
<keyword evidence="7" id="KW-1185">Reference proteome</keyword>
<feature type="transmembrane region" description="Helical" evidence="4">
    <location>
        <begin position="106"/>
        <end position="123"/>
    </location>
</feature>
<keyword evidence="1" id="KW-0805">Transcription regulation</keyword>
<comment type="caution">
    <text evidence="6">The sequence shown here is derived from an EMBL/GenBank/DDBJ whole genome shotgun (WGS) entry which is preliminary data.</text>
</comment>
<reference evidence="6 7" key="1">
    <citation type="submission" date="2020-04" db="EMBL/GenBank/DDBJ databases">
        <title>Pseudoalteromonas caenipelagi sp. nov., isolated from a tidal flat.</title>
        <authorList>
            <person name="Park S."/>
            <person name="Yoon J.-H."/>
        </authorList>
    </citation>
    <scope>NUCLEOTIDE SEQUENCE [LARGE SCALE GENOMIC DNA]</scope>
    <source>
        <strain evidence="6 7">JBTF-M23</strain>
    </source>
</reference>
<dbReference type="SUPFAM" id="SSF46689">
    <property type="entry name" value="Homeodomain-like"/>
    <property type="match status" value="1"/>
</dbReference>
<dbReference type="PANTHER" id="PTHR43280">
    <property type="entry name" value="ARAC-FAMILY TRANSCRIPTIONAL REGULATOR"/>
    <property type="match status" value="1"/>
</dbReference>
<feature type="transmembrane region" description="Helical" evidence="4">
    <location>
        <begin position="36"/>
        <end position="59"/>
    </location>
</feature>
<evidence type="ECO:0000313" key="6">
    <source>
        <dbReference type="EMBL" id="NOU51425.1"/>
    </source>
</evidence>
<dbReference type="GO" id="GO:0003700">
    <property type="term" value="F:DNA-binding transcription factor activity"/>
    <property type="evidence" value="ECO:0007669"/>
    <property type="project" value="InterPro"/>
</dbReference>